<protein>
    <submittedName>
        <fullName evidence="3">Uncharacterized protein</fullName>
    </submittedName>
</protein>
<evidence type="ECO:0000256" key="1">
    <source>
        <dbReference type="SAM" id="MobiDB-lite"/>
    </source>
</evidence>
<keyword evidence="4" id="KW-1185">Reference proteome</keyword>
<feature type="compositionally biased region" description="Polar residues" evidence="1">
    <location>
        <begin position="1"/>
        <end position="22"/>
    </location>
</feature>
<feature type="region of interest" description="Disordered" evidence="1">
    <location>
        <begin position="231"/>
        <end position="263"/>
    </location>
</feature>
<keyword evidence="2" id="KW-0472">Membrane</keyword>
<feature type="transmembrane region" description="Helical" evidence="2">
    <location>
        <begin position="178"/>
        <end position="206"/>
    </location>
</feature>
<feature type="transmembrane region" description="Helical" evidence="2">
    <location>
        <begin position="151"/>
        <end position="172"/>
    </location>
</feature>
<dbReference type="OrthoDB" id="4370028at2759"/>
<sequence>MSDTARMNTNTGANHNHASTARATPAEAWRSIPHRATLNVTSHVPFSQIIVQVINQQVDHEGIPPSAARDARVAELIARAVQAQVSVSFTPSPISTDPNLFLGMAAAAMMTDLCGLYSKTSMPMVTRPVVVAPMVVAPMAVAVVMGRVDVLIVLAVLSVFAVVAAVIIMLLVKPSVLTVVVAVAIIRLVKPSVLAVVVAVAIIRLVKPSILHRRGGRGAINGRGAVNGVPGHQAPRAPAANHGPQWWTQPQTGPDEMSDVDAP</sequence>
<evidence type="ECO:0000256" key="2">
    <source>
        <dbReference type="SAM" id="Phobius"/>
    </source>
</evidence>
<feature type="transmembrane region" description="Helical" evidence="2">
    <location>
        <begin position="124"/>
        <end position="144"/>
    </location>
</feature>
<evidence type="ECO:0000313" key="3">
    <source>
        <dbReference type="EMBL" id="OQE14653.1"/>
    </source>
</evidence>
<name>A0A1V6SM61_9EURO</name>
<accession>A0A1V6SM61</accession>
<comment type="caution">
    <text evidence="3">The sequence shown here is derived from an EMBL/GenBank/DDBJ whole genome shotgun (WGS) entry which is preliminary data.</text>
</comment>
<reference evidence="4" key="1">
    <citation type="journal article" date="2017" name="Nat. Microbiol.">
        <title>Global analysis of biosynthetic gene clusters reveals vast potential of secondary metabolite production in Penicillium species.</title>
        <authorList>
            <person name="Nielsen J.C."/>
            <person name="Grijseels S."/>
            <person name="Prigent S."/>
            <person name="Ji B."/>
            <person name="Dainat J."/>
            <person name="Nielsen K.F."/>
            <person name="Frisvad J.C."/>
            <person name="Workman M."/>
            <person name="Nielsen J."/>
        </authorList>
    </citation>
    <scope>NUCLEOTIDE SEQUENCE [LARGE SCALE GENOMIC DNA]</scope>
    <source>
        <strain evidence="4">IBT 14082</strain>
    </source>
</reference>
<dbReference type="Proteomes" id="UP000191342">
    <property type="component" value="Unassembled WGS sequence"/>
</dbReference>
<evidence type="ECO:0000313" key="4">
    <source>
        <dbReference type="Proteomes" id="UP000191342"/>
    </source>
</evidence>
<dbReference type="EMBL" id="MLQL01000036">
    <property type="protein sequence ID" value="OQE14653.1"/>
    <property type="molecule type" value="Genomic_DNA"/>
</dbReference>
<gene>
    <name evidence="3" type="ORF">PENFLA_c036G00998</name>
</gene>
<dbReference type="AlphaFoldDB" id="A0A1V6SM61"/>
<organism evidence="3 4">
    <name type="scientific">Penicillium flavigenum</name>
    <dbReference type="NCBI Taxonomy" id="254877"/>
    <lineage>
        <taxon>Eukaryota</taxon>
        <taxon>Fungi</taxon>
        <taxon>Dikarya</taxon>
        <taxon>Ascomycota</taxon>
        <taxon>Pezizomycotina</taxon>
        <taxon>Eurotiomycetes</taxon>
        <taxon>Eurotiomycetidae</taxon>
        <taxon>Eurotiales</taxon>
        <taxon>Aspergillaceae</taxon>
        <taxon>Penicillium</taxon>
    </lineage>
</organism>
<keyword evidence="2" id="KW-0812">Transmembrane</keyword>
<proteinExistence type="predicted"/>
<feature type="region of interest" description="Disordered" evidence="1">
    <location>
        <begin position="1"/>
        <end position="26"/>
    </location>
</feature>
<keyword evidence="2" id="KW-1133">Transmembrane helix</keyword>